<dbReference type="Proteomes" id="UP001218629">
    <property type="component" value="Chromosome"/>
</dbReference>
<proteinExistence type="predicted"/>
<keyword evidence="2" id="KW-1185">Reference proteome</keyword>
<organism evidence="1 2">
    <name type="scientific">Streptomyces yunnanensis</name>
    <dbReference type="NCBI Taxonomy" id="156453"/>
    <lineage>
        <taxon>Bacteria</taxon>
        <taxon>Bacillati</taxon>
        <taxon>Actinomycetota</taxon>
        <taxon>Actinomycetes</taxon>
        <taxon>Kitasatosporales</taxon>
        <taxon>Streptomycetaceae</taxon>
        <taxon>Streptomyces</taxon>
    </lineage>
</organism>
<accession>A0ABY8A9X4</accession>
<evidence type="ECO:0000313" key="1">
    <source>
        <dbReference type="EMBL" id="WEB41506.1"/>
    </source>
</evidence>
<gene>
    <name evidence="1" type="ORF">MOV08_21025</name>
</gene>
<reference evidence="1 2" key="1">
    <citation type="submission" date="2022-03" db="EMBL/GenBank/DDBJ databases">
        <title>Streptomyces yunnanensis P86,complete genome.</title>
        <authorList>
            <person name="Chen S."/>
            <person name="Zhang Q."/>
        </authorList>
    </citation>
    <scope>NUCLEOTIDE SEQUENCE [LARGE SCALE GENOMIC DNA]</scope>
    <source>
        <strain evidence="1 2">P86</strain>
    </source>
</reference>
<dbReference type="EMBL" id="CP095749">
    <property type="protein sequence ID" value="WEB41506.1"/>
    <property type="molecule type" value="Genomic_DNA"/>
</dbReference>
<dbReference type="RefSeq" id="WP_275308508.1">
    <property type="nucleotide sequence ID" value="NZ_CP095749.1"/>
</dbReference>
<protein>
    <submittedName>
        <fullName evidence="1">Uncharacterized protein</fullName>
    </submittedName>
</protein>
<sequence length="66" mass="7444">MAYLPADLLDRLAAIERRLRVVEGRSQFRSATTDPQVPALTTRVTRIDGRLASLEYSLRYQPPGDV</sequence>
<evidence type="ECO:0000313" key="2">
    <source>
        <dbReference type="Proteomes" id="UP001218629"/>
    </source>
</evidence>
<name>A0ABY8A9X4_9ACTN</name>